<name>A0AC58UIM2_TOBAC</name>
<gene>
    <name evidence="2" type="primary">LOC107767871</name>
</gene>
<evidence type="ECO:0000313" key="1">
    <source>
        <dbReference type="Proteomes" id="UP000790787"/>
    </source>
</evidence>
<evidence type="ECO:0000313" key="2">
    <source>
        <dbReference type="RefSeq" id="XP_075109069.1"/>
    </source>
</evidence>
<dbReference type="RefSeq" id="XP_075109069.1">
    <property type="nucleotide sequence ID" value="XM_075252968.1"/>
</dbReference>
<organism evidence="1 2">
    <name type="scientific">Nicotiana tabacum</name>
    <name type="common">Common tobacco</name>
    <dbReference type="NCBI Taxonomy" id="4097"/>
    <lineage>
        <taxon>Eukaryota</taxon>
        <taxon>Viridiplantae</taxon>
        <taxon>Streptophyta</taxon>
        <taxon>Embryophyta</taxon>
        <taxon>Tracheophyta</taxon>
        <taxon>Spermatophyta</taxon>
        <taxon>Magnoliopsida</taxon>
        <taxon>eudicotyledons</taxon>
        <taxon>Gunneridae</taxon>
        <taxon>Pentapetalae</taxon>
        <taxon>asterids</taxon>
        <taxon>lamiids</taxon>
        <taxon>Solanales</taxon>
        <taxon>Solanaceae</taxon>
        <taxon>Nicotianoideae</taxon>
        <taxon>Nicotianeae</taxon>
        <taxon>Nicotiana</taxon>
    </lineage>
</organism>
<keyword evidence="2" id="KW-0032">Aminotransferase</keyword>
<reference evidence="2" key="2">
    <citation type="submission" date="2025-08" db="UniProtKB">
        <authorList>
            <consortium name="RefSeq"/>
        </authorList>
    </citation>
    <scope>IDENTIFICATION</scope>
    <source>
        <tissue evidence="2">Leaf</tissue>
    </source>
</reference>
<keyword evidence="1" id="KW-1185">Reference proteome</keyword>
<proteinExistence type="predicted"/>
<accession>A0AC58UIM2</accession>
<keyword evidence="2" id="KW-0808">Transferase</keyword>
<reference evidence="1" key="1">
    <citation type="journal article" date="2014" name="Nat. Commun.">
        <title>The tobacco genome sequence and its comparison with those of tomato and potato.</title>
        <authorList>
            <person name="Sierro N."/>
            <person name="Battey J.N."/>
            <person name="Ouadi S."/>
            <person name="Bakaher N."/>
            <person name="Bovet L."/>
            <person name="Willig A."/>
            <person name="Goepfert S."/>
            <person name="Peitsch M.C."/>
            <person name="Ivanov N.V."/>
        </authorList>
    </citation>
    <scope>NUCLEOTIDE SEQUENCE [LARGE SCALE GENOMIC DNA]</scope>
</reference>
<dbReference type="Proteomes" id="UP000790787">
    <property type="component" value="Chromosome 5"/>
</dbReference>
<protein>
    <submittedName>
        <fullName evidence="2">Tryptophan aminotransferase-related protein 3</fullName>
    </submittedName>
</protein>
<sequence length="371" mass="42433">MAKIQRCNYVMYLLVLILLMMNIFFFIKELESKSKCSEQEKKKLSWSQRAAEEAEAVASISCSGHGKAYLDGLVVGGIPTCECYTCYAGPDCSLLIPNCSANAFDSTTQWGPKRLGYSWDPLFYEPFWMENAESSAVVIAGWHRMAYSFPDPTSHLSQELEKTIRKLHSVANNAITDGRYIAIGKINKESVSSKLKQMEWAVVKDVNVYNRTKEYIHQADMEMSKDTLLGALTILGVVTEGDGKKFFNFAHEILRDRWEKISHIFSFSKRFSIQHIPTQYCTFLNRAREPSPAFTWVKCKREEDKNCTHVFLEEANIRGHPGSGFFADHTYVRLGLVTRQHDFDMLISRLEQFISQEEENGYCISPSINNQ</sequence>